<organism evidence="1 2">
    <name type="scientific">Panagrolaimus sp. JU765</name>
    <dbReference type="NCBI Taxonomy" id="591449"/>
    <lineage>
        <taxon>Eukaryota</taxon>
        <taxon>Metazoa</taxon>
        <taxon>Ecdysozoa</taxon>
        <taxon>Nematoda</taxon>
        <taxon>Chromadorea</taxon>
        <taxon>Rhabditida</taxon>
        <taxon>Tylenchina</taxon>
        <taxon>Panagrolaimomorpha</taxon>
        <taxon>Panagrolaimoidea</taxon>
        <taxon>Panagrolaimidae</taxon>
        <taxon>Panagrolaimus</taxon>
    </lineage>
</organism>
<sequence>MVQIVRCFILFAVFLANCYSLPQQIGFWSSTLRPPFDPPNVGFNQPQQQLQLGFPSNPSGLISPGSGSPLPAAGVNPVVPVFNGQPVLGTGQNFGIGFGSSTFRPIFKREVENPTGKPDKIDSKESAEVHEIQKRDIFGDSAATAVPLPIAKGEPQPNPSHPPNPQFAENPGAQVPFITSV</sequence>
<accession>A0AC34RIK4</accession>
<reference evidence="2" key="1">
    <citation type="submission" date="2022-11" db="UniProtKB">
        <authorList>
            <consortium name="WormBaseParasite"/>
        </authorList>
    </citation>
    <scope>IDENTIFICATION</scope>
</reference>
<evidence type="ECO:0000313" key="1">
    <source>
        <dbReference type="Proteomes" id="UP000887576"/>
    </source>
</evidence>
<proteinExistence type="predicted"/>
<evidence type="ECO:0000313" key="2">
    <source>
        <dbReference type="WBParaSite" id="JU765_v2.g6882.t1"/>
    </source>
</evidence>
<dbReference type="Proteomes" id="UP000887576">
    <property type="component" value="Unplaced"/>
</dbReference>
<dbReference type="WBParaSite" id="JU765_v2.g6882.t1">
    <property type="protein sequence ID" value="JU765_v2.g6882.t1"/>
    <property type="gene ID" value="JU765_v2.g6882"/>
</dbReference>
<protein>
    <submittedName>
        <fullName evidence="2">Uncharacterized protein</fullName>
    </submittedName>
</protein>
<name>A0AC34RIK4_9BILA</name>